<dbReference type="PATRIC" id="fig|1439726.3.peg.349"/>
<dbReference type="EMBL" id="MCRJ01000004">
    <property type="protein sequence ID" value="ODN72265.1"/>
    <property type="molecule type" value="Genomic_DNA"/>
</dbReference>
<gene>
    <name evidence="7" type="primary">sucA_2</name>
    <name evidence="7" type="ORF">A6302_00330</name>
</gene>
<proteinExistence type="inferred from homology"/>
<evidence type="ECO:0000256" key="5">
    <source>
        <dbReference type="ARBA" id="ARBA00023152"/>
    </source>
</evidence>
<reference evidence="7 8" key="1">
    <citation type="submission" date="2016-07" db="EMBL/GenBank/DDBJ databases">
        <title>Draft Genome Sequence of Methylobrevis pamukkalensis PK2.</title>
        <authorList>
            <person name="Vasilenko O.V."/>
            <person name="Doronina N.V."/>
            <person name="Shmareva M.N."/>
            <person name="Tarlachkov S.V."/>
            <person name="Mustakhimov I."/>
            <person name="Trotsenko Y.A."/>
        </authorList>
    </citation>
    <scope>NUCLEOTIDE SEQUENCE [LARGE SCALE GENOMIC DNA]</scope>
    <source>
        <strain evidence="7 8">PK2</strain>
    </source>
</reference>
<organism evidence="7 8">
    <name type="scientific">Methylobrevis pamukkalensis</name>
    <dbReference type="NCBI Taxonomy" id="1439726"/>
    <lineage>
        <taxon>Bacteria</taxon>
        <taxon>Pseudomonadati</taxon>
        <taxon>Pseudomonadota</taxon>
        <taxon>Alphaproteobacteria</taxon>
        <taxon>Hyphomicrobiales</taxon>
        <taxon>Pleomorphomonadaceae</taxon>
        <taxon>Methylobrevis</taxon>
    </lineage>
</organism>
<dbReference type="GO" id="GO:0045252">
    <property type="term" value="C:oxoglutarate dehydrogenase complex"/>
    <property type="evidence" value="ECO:0007669"/>
    <property type="project" value="TreeGrafter"/>
</dbReference>
<feature type="domain" description="2-oxoglutarate dehydrogenase E1 component N-terminal" evidence="6">
    <location>
        <begin position="13"/>
        <end position="52"/>
    </location>
</feature>
<dbReference type="Pfam" id="PF16078">
    <property type="entry name" value="2-oxogl_dehyd_N"/>
    <property type="match status" value="1"/>
</dbReference>
<dbReference type="AlphaFoldDB" id="A0A1E3H7Y8"/>
<name>A0A1E3H7Y8_9HYPH</name>
<dbReference type="GO" id="GO:0006099">
    <property type="term" value="P:tricarboxylic acid cycle"/>
    <property type="evidence" value="ECO:0007669"/>
    <property type="project" value="TreeGrafter"/>
</dbReference>
<evidence type="ECO:0000259" key="6">
    <source>
        <dbReference type="Pfam" id="PF16078"/>
    </source>
</evidence>
<dbReference type="PANTHER" id="PTHR23152:SF4">
    <property type="entry name" value="2-OXOADIPATE DEHYDROGENASE COMPLEX COMPONENT E1"/>
    <property type="match status" value="1"/>
</dbReference>
<dbReference type="GO" id="GO:0030976">
    <property type="term" value="F:thiamine pyrophosphate binding"/>
    <property type="evidence" value="ECO:0007669"/>
    <property type="project" value="InterPro"/>
</dbReference>
<keyword evidence="8" id="KW-1185">Reference proteome</keyword>
<keyword evidence="4" id="KW-0786">Thiamine pyrophosphate</keyword>
<evidence type="ECO:0000256" key="1">
    <source>
        <dbReference type="ARBA" id="ARBA00001964"/>
    </source>
</evidence>
<evidence type="ECO:0000313" key="7">
    <source>
        <dbReference type="EMBL" id="ODN72265.1"/>
    </source>
</evidence>
<evidence type="ECO:0000313" key="8">
    <source>
        <dbReference type="Proteomes" id="UP000094622"/>
    </source>
</evidence>
<keyword evidence="5" id="KW-0324">Glycolysis</keyword>
<dbReference type="EC" id="1.2.4.2" evidence="7"/>
<dbReference type="InterPro" id="IPR011603">
    <property type="entry name" value="2oxoglutarate_DH_E1"/>
</dbReference>
<dbReference type="GO" id="GO:0004591">
    <property type="term" value="F:oxoglutarate dehydrogenase (succinyl-transferring) activity"/>
    <property type="evidence" value="ECO:0007669"/>
    <property type="project" value="UniProtKB-EC"/>
</dbReference>
<evidence type="ECO:0000256" key="3">
    <source>
        <dbReference type="ARBA" id="ARBA00023002"/>
    </source>
</evidence>
<evidence type="ECO:0000256" key="2">
    <source>
        <dbReference type="ARBA" id="ARBA00006936"/>
    </source>
</evidence>
<accession>A0A1E3H7Y8</accession>
<comment type="cofactor">
    <cofactor evidence="1">
        <name>thiamine diphosphate</name>
        <dbReference type="ChEBI" id="CHEBI:58937"/>
    </cofactor>
</comment>
<comment type="similarity">
    <text evidence="2">Belongs to the alpha-ketoglutarate dehydrogenase family.</text>
</comment>
<dbReference type="Proteomes" id="UP000094622">
    <property type="component" value="Unassembled WGS sequence"/>
</dbReference>
<comment type="caution">
    <text evidence="7">The sequence shown here is derived from an EMBL/GenBank/DDBJ whole genome shotgun (WGS) entry which is preliminary data.</text>
</comment>
<dbReference type="GO" id="GO:0005829">
    <property type="term" value="C:cytosol"/>
    <property type="evidence" value="ECO:0007669"/>
    <property type="project" value="TreeGrafter"/>
</dbReference>
<keyword evidence="3 7" id="KW-0560">Oxidoreductase</keyword>
<dbReference type="InterPro" id="IPR032106">
    <property type="entry name" value="2-oxogl_dehyd_N"/>
</dbReference>
<dbReference type="Gene3D" id="1.10.287.1150">
    <property type="entry name" value="TPP helical domain"/>
    <property type="match status" value="1"/>
</dbReference>
<sequence length="186" mass="20341">MARQDLNDIFAQTSFLYGGNADYIEELHARYQADPASVDPQWRDFFDALADDGDDVRKSAEGASWERPNWPIAANGDLVAALDGNWAETTKVIEKKLKEKAAAPGAAPASASDIQQAARDSVRAIMMIRAYRMRGHLHANLDPLGLAKKLDHEELHPSSYGFTDATWTAGSSSTTCSASNTRRCAR</sequence>
<evidence type="ECO:0000256" key="4">
    <source>
        <dbReference type="ARBA" id="ARBA00023052"/>
    </source>
</evidence>
<dbReference type="GO" id="GO:0006096">
    <property type="term" value="P:glycolytic process"/>
    <property type="evidence" value="ECO:0007669"/>
    <property type="project" value="UniProtKB-KW"/>
</dbReference>
<dbReference type="PANTHER" id="PTHR23152">
    <property type="entry name" value="2-OXOGLUTARATE DEHYDROGENASE"/>
    <property type="match status" value="1"/>
</dbReference>
<protein>
    <submittedName>
        <fullName evidence="7">2-oxoglutarate dehydrogenase E1 component</fullName>
        <ecNumber evidence="7">1.2.4.2</ecNumber>
    </submittedName>
</protein>